<evidence type="ECO:0000313" key="4">
    <source>
        <dbReference type="Proteomes" id="UP001600064"/>
    </source>
</evidence>
<dbReference type="Proteomes" id="UP001600064">
    <property type="component" value="Unassembled WGS sequence"/>
</dbReference>
<feature type="region of interest" description="Disordered" evidence="1">
    <location>
        <begin position="320"/>
        <end position="345"/>
    </location>
</feature>
<evidence type="ECO:0008006" key="5">
    <source>
        <dbReference type="Google" id="ProtNLM"/>
    </source>
</evidence>
<protein>
    <recommendedName>
        <fullName evidence="5">GIY-YIG domain-containing protein</fullName>
    </recommendedName>
</protein>
<feature type="compositionally biased region" description="Polar residues" evidence="1">
    <location>
        <begin position="326"/>
        <end position="336"/>
    </location>
</feature>
<dbReference type="RefSeq" id="XP_070869398.1">
    <property type="nucleotide sequence ID" value="XM_071010995.1"/>
</dbReference>
<accession>A0ABR4DMA5</accession>
<sequence>MESLGCAVPRGVGEGGEEAEVVAAKGRGRSRRRSQSEGHARSARLVMARAVSVAWMDPARGRMKTGEVWFVAQLHVPTGMNTKAARGGVRNPGIQGSASGVDNISRVRWLLVDRAIAGEHGHQTERKLVYVGITPDLVRDRQHQRPNDSLAVGKRPEVILSARLSAATGIPSSLSCSTRTYDLPRLAPPLLHLRDWTLMDPSVAHPSNRGAQRFLIDPLLERMAKEVGLAPARLREPNIITNRRMDVKAYPLKAVFSRATLHSSAAGRSAPAPRLTTSGPKHKGKSQDKKDKNETAAVSRPAGMYYRPRWKKVLGRILPRQHGSSRHQSSTSTLHPTPSRHRPSVTACRLPAPAPSLIRALLPCLISHLPPSLRTPLSAHANLTHPLAPILLQPSPLLDLLHPFPAPSPSAPPISTYRAALTNLFLAAMLAHVQRTLLPRRIASILLPPGGTAPLEHIRLARTNPDVFVAEALGRRAGAAGRYTLRSALKREVGRWAWEAGVAGWLAREVERAGGHQQAASGPEGPESPEERRLRARREARQRAVAVMRLLWVLMEVEHAFALGMDVAAWAVAGCKLLAGLQGGAEAADAGRRAFWAAVGAAGWFRVTLAAWMLGDAVGGRLWPLGAASWGRLRQGCPGLAGVLLGVPAAVLMVLRYRSTFFIALQLSGLFVFLAYIGVGAVGLAVDVWAGPMRRRGTTKGKKR</sequence>
<keyword evidence="2" id="KW-0472">Membrane</keyword>
<feature type="region of interest" description="Disordered" evidence="1">
    <location>
        <begin position="514"/>
        <end position="536"/>
    </location>
</feature>
<dbReference type="GeneID" id="98125639"/>
<feature type="transmembrane region" description="Helical" evidence="2">
    <location>
        <begin position="661"/>
        <end position="686"/>
    </location>
</feature>
<organism evidence="3 4">
    <name type="scientific">Remersonia thermophila</name>
    <dbReference type="NCBI Taxonomy" id="72144"/>
    <lineage>
        <taxon>Eukaryota</taxon>
        <taxon>Fungi</taxon>
        <taxon>Dikarya</taxon>
        <taxon>Ascomycota</taxon>
        <taxon>Pezizomycotina</taxon>
        <taxon>Sordariomycetes</taxon>
        <taxon>Sordariomycetidae</taxon>
        <taxon>Sordariales</taxon>
        <taxon>Sordariales incertae sedis</taxon>
        <taxon>Remersonia</taxon>
    </lineage>
</organism>
<evidence type="ECO:0000256" key="1">
    <source>
        <dbReference type="SAM" id="MobiDB-lite"/>
    </source>
</evidence>
<feature type="region of interest" description="Disordered" evidence="1">
    <location>
        <begin position="262"/>
        <end position="301"/>
    </location>
</feature>
<evidence type="ECO:0000313" key="3">
    <source>
        <dbReference type="EMBL" id="KAL2270674.1"/>
    </source>
</evidence>
<reference evidence="3 4" key="1">
    <citation type="journal article" date="2024" name="Commun. Biol.">
        <title>Comparative genomic analysis of thermophilic fungi reveals convergent evolutionary adaptations and gene losses.</title>
        <authorList>
            <person name="Steindorff A.S."/>
            <person name="Aguilar-Pontes M.V."/>
            <person name="Robinson A.J."/>
            <person name="Andreopoulos B."/>
            <person name="LaButti K."/>
            <person name="Kuo A."/>
            <person name="Mondo S."/>
            <person name="Riley R."/>
            <person name="Otillar R."/>
            <person name="Haridas S."/>
            <person name="Lipzen A."/>
            <person name="Grimwood J."/>
            <person name="Schmutz J."/>
            <person name="Clum A."/>
            <person name="Reid I.D."/>
            <person name="Moisan M.C."/>
            <person name="Butler G."/>
            <person name="Nguyen T.T.M."/>
            <person name="Dewar K."/>
            <person name="Conant G."/>
            <person name="Drula E."/>
            <person name="Henrissat B."/>
            <person name="Hansel C."/>
            <person name="Singer S."/>
            <person name="Hutchinson M.I."/>
            <person name="de Vries R.P."/>
            <person name="Natvig D.O."/>
            <person name="Powell A.J."/>
            <person name="Tsang A."/>
            <person name="Grigoriev I.V."/>
        </authorList>
    </citation>
    <scope>NUCLEOTIDE SEQUENCE [LARGE SCALE GENOMIC DNA]</scope>
    <source>
        <strain evidence="3 4">ATCC 22073</strain>
    </source>
</reference>
<keyword evidence="2" id="KW-0812">Transmembrane</keyword>
<gene>
    <name evidence="3" type="ORF">VTJ83DRAFT_45</name>
</gene>
<proteinExistence type="predicted"/>
<comment type="caution">
    <text evidence="3">The sequence shown here is derived from an EMBL/GenBank/DDBJ whole genome shotgun (WGS) entry which is preliminary data.</text>
</comment>
<keyword evidence="4" id="KW-1185">Reference proteome</keyword>
<feature type="region of interest" description="Disordered" evidence="1">
    <location>
        <begin position="15"/>
        <end position="41"/>
    </location>
</feature>
<dbReference type="EMBL" id="JAZGUE010000001">
    <property type="protein sequence ID" value="KAL2270674.1"/>
    <property type="molecule type" value="Genomic_DNA"/>
</dbReference>
<keyword evidence="2" id="KW-1133">Transmembrane helix</keyword>
<feature type="compositionally biased region" description="Basic and acidic residues" evidence="1">
    <location>
        <begin position="285"/>
        <end position="294"/>
    </location>
</feature>
<name>A0ABR4DMA5_9PEZI</name>
<feature type="compositionally biased region" description="Low complexity" evidence="1">
    <location>
        <begin position="263"/>
        <end position="274"/>
    </location>
</feature>
<evidence type="ECO:0000256" key="2">
    <source>
        <dbReference type="SAM" id="Phobius"/>
    </source>
</evidence>